<protein>
    <recommendedName>
        <fullName evidence="1">Endonuclease/exonuclease/phosphatase domain-containing protein</fullName>
    </recommendedName>
</protein>
<dbReference type="Gene3D" id="3.60.10.10">
    <property type="entry name" value="Endonuclease/exonuclease/phosphatase"/>
    <property type="match status" value="1"/>
</dbReference>
<proteinExistence type="predicted"/>
<comment type="caution">
    <text evidence="2">The sequence shown here is derived from an EMBL/GenBank/DDBJ whole genome shotgun (WGS) entry which is preliminary data.</text>
</comment>
<dbReference type="CDD" id="cd09076">
    <property type="entry name" value="L1-EN"/>
    <property type="match status" value="1"/>
</dbReference>
<organism evidence="2 3">
    <name type="scientific">Stichopus japonicus</name>
    <name type="common">Sea cucumber</name>
    <dbReference type="NCBI Taxonomy" id="307972"/>
    <lineage>
        <taxon>Eukaryota</taxon>
        <taxon>Metazoa</taxon>
        <taxon>Echinodermata</taxon>
        <taxon>Eleutherozoa</taxon>
        <taxon>Echinozoa</taxon>
        <taxon>Holothuroidea</taxon>
        <taxon>Aspidochirotacea</taxon>
        <taxon>Aspidochirotida</taxon>
        <taxon>Stichopodidae</taxon>
        <taxon>Apostichopus</taxon>
    </lineage>
</organism>
<reference evidence="2 3" key="1">
    <citation type="journal article" date="2017" name="PLoS Biol.">
        <title>The sea cucumber genome provides insights into morphological evolution and visceral regeneration.</title>
        <authorList>
            <person name="Zhang X."/>
            <person name="Sun L."/>
            <person name="Yuan J."/>
            <person name="Sun Y."/>
            <person name="Gao Y."/>
            <person name="Zhang L."/>
            <person name="Li S."/>
            <person name="Dai H."/>
            <person name="Hamel J.F."/>
            <person name="Liu C."/>
            <person name="Yu Y."/>
            <person name="Liu S."/>
            <person name="Lin W."/>
            <person name="Guo K."/>
            <person name="Jin S."/>
            <person name="Xu P."/>
            <person name="Storey K.B."/>
            <person name="Huan P."/>
            <person name="Zhang T."/>
            <person name="Zhou Y."/>
            <person name="Zhang J."/>
            <person name="Lin C."/>
            <person name="Li X."/>
            <person name="Xing L."/>
            <person name="Huo D."/>
            <person name="Sun M."/>
            <person name="Wang L."/>
            <person name="Mercier A."/>
            <person name="Li F."/>
            <person name="Yang H."/>
            <person name="Xiang J."/>
        </authorList>
    </citation>
    <scope>NUCLEOTIDE SEQUENCE [LARGE SCALE GENOMIC DNA]</scope>
    <source>
        <strain evidence="2">Shaxun</strain>
        <tissue evidence="2">Muscle</tissue>
    </source>
</reference>
<gene>
    <name evidence="2" type="ORF">BSL78_11908</name>
</gene>
<dbReference type="EMBL" id="MRZV01000384">
    <property type="protein sequence ID" value="PIK51191.1"/>
    <property type="molecule type" value="Genomic_DNA"/>
</dbReference>
<evidence type="ECO:0000313" key="2">
    <source>
        <dbReference type="EMBL" id="PIK51191.1"/>
    </source>
</evidence>
<accession>A0A2G8KT67</accession>
<keyword evidence="3" id="KW-1185">Reference proteome</keyword>
<dbReference type="PANTHER" id="PTHR23227:SF85">
    <property type="entry name" value="CRANIOFACIAL DEVELOPMENT PROTEIN 2"/>
    <property type="match status" value="1"/>
</dbReference>
<name>A0A2G8KT67_STIJA</name>
<sequence>MMSTPNSTRVEAPDQNKNGVFCGPPLTLRVNDAVPFNPPGREQLIIGRQQLQNFSGVEFHGCCSRGVGILLSPHASKCLQHVEKISSRILKASFSGNPANTIISCYSPTNASCEEKTKTFYKDLIVAINEIPKHNFLLIGGDMNAKVGHSDGKYAFHAETNRNGELLLDLINETDLIPINLKFQKHKGKLWTFTYPSGYRAQLDFIFVRSKWKNSVQNIEAYSSFGSVGSDHLSSLAA</sequence>
<dbReference type="PANTHER" id="PTHR23227">
    <property type="entry name" value="BUCENTAUR RELATED"/>
    <property type="match status" value="1"/>
</dbReference>
<dbReference type="SUPFAM" id="SSF56219">
    <property type="entry name" value="DNase I-like"/>
    <property type="match status" value="1"/>
</dbReference>
<dbReference type="GO" id="GO:0003824">
    <property type="term" value="F:catalytic activity"/>
    <property type="evidence" value="ECO:0007669"/>
    <property type="project" value="InterPro"/>
</dbReference>
<evidence type="ECO:0000313" key="3">
    <source>
        <dbReference type="Proteomes" id="UP000230750"/>
    </source>
</evidence>
<dbReference type="OrthoDB" id="410381at2759"/>
<dbReference type="STRING" id="307972.A0A2G8KT67"/>
<dbReference type="AlphaFoldDB" id="A0A2G8KT67"/>
<dbReference type="InterPro" id="IPR005135">
    <property type="entry name" value="Endo/exonuclease/phosphatase"/>
</dbReference>
<evidence type="ECO:0000259" key="1">
    <source>
        <dbReference type="Pfam" id="PF14529"/>
    </source>
</evidence>
<dbReference type="Proteomes" id="UP000230750">
    <property type="component" value="Unassembled WGS sequence"/>
</dbReference>
<dbReference type="InterPro" id="IPR027124">
    <property type="entry name" value="Swc5/CFDP1/2"/>
</dbReference>
<dbReference type="InterPro" id="IPR036691">
    <property type="entry name" value="Endo/exonu/phosph_ase_sf"/>
</dbReference>
<feature type="domain" description="Endonuclease/exonuclease/phosphatase" evidence="1">
    <location>
        <begin position="101"/>
        <end position="234"/>
    </location>
</feature>
<dbReference type="Pfam" id="PF14529">
    <property type="entry name" value="Exo_endo_phos_2"/>
    <property type="match status" value="1"/>
</dbReference>